<dbReference type="Gene3D" id="2.130.10.10">
    <property type="entry name" value="YVTN repeat-like/Quinoprotein amine dehydrogenase"/>
    <property type="match status" value="1"/>
</dbReference>
<dbReference type="EMBL" id="JAHMUF010000010">
    <property type="protein sequence ID" value="KAG7193731.1"/>
    <property type="molecule type" value="Genomic_DNA"/>
</dbReference>
<feature type="compositionally biased region" description="Acidic residues" evidence="5">
    <location>
        <begin position="325"/>
        <end position="345"/>
    </location>
</feature>
<evidence type="ECO:0000256" key="4">
    <source>
        <dbReference type="ARBA" id="ARBA00023242"/>
    </source>
</evidence>
<evidence type="ECO:0000313" key="9">
    <source>
        <dbReference type="Proteomes" id="UP000790833"/>
    </source>
</evidence>
<evidence type="ECO:0000256" key="3">
    <source>
        <dbReference type="ARBA" id="ARBA00022737"/>
    </source>
</evidence>
<dbReference type="OrthoDB" id="427368at2759"/>
<dbReference type="GO" id="GO:0043596">
    <property type="term" value="C:nuclear replication fork"/>
    <property type="evidence" value="ECO:0007669"/>
    <property type="project" value="TreeGrafter"/>
</dbReference>
<dbReference type="InterPro" id="IPR015943">
    <property type="entry name" value="WD40/YVTN_repeat-like_dom_sf"/>
</dbReference>
<proteinExistence type="predicted"/>
<evidence type="ECO:0000259" key="6">
    <source>
        <dbReference type="Pfam" id="PF12341"/>
    </source>
</evidence>
<dbReference type="InterPro" id="IPR036322">
    <property type="entry name" value="WD40_repeat_dom_sf"/>
</dbReference>
<evidence type="ECO:0008006" key="10">
    <source>
        <dbReference type="Google" id="ProtNLM"/>
    </source>
</evidence>
<dbReference type="Pfam" id="PF12341">
    <property type="entry name" value="Mcl1_mid"/>
    <property type="match status" value="1"/>
</dbReference>
<comment type="caution">
    <text evidence="8">The sequence shown here is derived from an EMBL/GenBank/DDBJ whole genome shotgun (WGS) entry which is preliminary data.</text>
</comment>
<feature type="domain" description="WDHD1/CFT4 second beta-propeller" evidence="6">
    <location>
        <begin position="463"/>
        <end position="775"/>
    </location>
</feature>
<evidence type="ECO:0000256" key="1">
    <source>
        <dbReference type="ARBA" id="ARBA00004123"/>
    </source>
</evidence>
<dbReference type="InterPro" id="IPR048591">
    <property type="entry name" value="WDHD1/CFT4_hel"/>
</dbReference>
<evidence type="ECO:0000256" key="5">
    <source>
        <dbReference type="SAM" id="MobiDB-lite"/>
    </source>
</evidence>
<keyword evidence="2" id="KW-0853">WD repeat</keyword>
<dbReference type="PANTHER" id="PTHR19932">
    <property type="entry name" value="WD REPEAT AND HMG-BOX DNA BINDING PROTEIN"/>
    <property type="match status" value="1"/>
</dbReference>
<dbReference type="SUPFAM" id="SSF50978">
    <property type="entry name" value="WD40 repeat-like"/>
    <property type="match status" value="1"/>
</dbReference>
<dbReference type="GeneID" id="66113796"/>
<dbReference type="RefSeq" id="XP_043049279.1">
    <property type="nucleotide sequence ID" value="XM_043191267.1"/>
</dbReference>
<evidence type="ECO:0000256" key="2">
    <source>
        <dbReference type="ARBA" id="ARBA00022574"/>
    </source>
</evidence>
<evidence type="ECO:0000259" key="7">
    <source>
        <dbReference type="Pfam" id="PF20946"/>
    </source>
</evidence>
<protein>
    <recommendedName>
        <fullName evidence="10">Minichromosome loss protein Mcl1 middle region domain-containing protein</fullName>
    </recommendedName>
</protein>
<dbReference type="InterPro" id="IPR022100">
    <property type="entry name" value="WDHD1/CFT4_beta-prop_2nd"/>
</dbReference>
<feature type="domain" description="WDHD1/CFT4 helical bundle" evidence="7">
    <location>
        <begin position="806"/>
        <end position="910"/>
    </location>
</feature>
<dbReference type="PANTHER" id="PTHR19932:SF10">
    <property type="entry name" value="WD REPEAT AND HMG-BOX DNA-BINDING PROTEIN 1"/>
    <property type="match status" value="1"/>
</dbReference>
<keyword evidence="9" id="KW-1185">Reference proteome</keyword>
<keyword evidence="4" id="KW-0539">Nucleus</keyword>
<reference evidence="8" key="1">
    <citation type="submission" date="2021-03" db="EMBL/GenBank/DDBJ databases">
        <authorList>
            <person name="Palmer J.M."/>
        </authorList>
    </citation>
    <scope>NUCLEOTIDE SEQUENCE</scope>
    <source>
        <strain evidence="8">ARV_011</strain>
    </source>
</reference>
<dbReference type="GO" id="GO:0006281">
    <property type="term" value="P:DNA repair"/>
    <property type="evidence" value="ECO:0007669"/>
    <property type="project" value="TreeGrafter"/>
</dbReference>
<dbReference type="GO" id="GO:0003682">
    <property type="term" value="F:chromatin binding"/>
    <property type="evidence" value="ECO:0007669"/>
    <property type="project" value="TreeGrafter"/>
</dbReference>
<dbReference type="Pfam" id="PF20946">
    <property type="entry name" value="Ctf4_C"/>
    <property type="match status" value="1"/>
</dbReference>
<organism evidence="8 9">
    <name type="scientific">Scheffersomyces spartinae</name>
    <dbReference type="NCBI Taxonomy" id="45513"/>
    <lineage>
        <taxon>Eukaryota</taxon>
        <taxon>Fungi</taxon>
        <taxon>Dikarya</taxon>
        <taxon>Ascomycota</taxon>
        <taxon>Saccharomycotina</taxon>
        <taxon>Pichiomycetes</taxon>
        <taxon>Debaryomycetaceae</taxon>
        <taxon>Scheffersomyces</taxon>
    </lineage>
</organism>
<name>A0A9P7V9F3_9ASCO</name>
<feature type="region of interest" description="Disordered" evidence="5">
    <location>
        <begin position="778"/>
        <end position="803"/>
    </location>
</feature>
<evidence type="ECO:0000313" key="8">
    <source>
        <dbReference type="EMBL" id="KAG7193731.1"/>
    </source>
</evidence>
<accession>A0A9P7V9F3</accession>
<dbReference type="GO" id="GO:0006261">
    <property type="term" value="P:DNA-templated DNA replication"/>
    <property type="evidence" value="ECO:0007669"/>
    <property type="project" value="TreeGrafter"/>
</dbReference>
<dbReference type="AlphaFoldDB" id="A0A9P7V9F3"/>
<sequence length="915" mass="102340">MSERRIHTFPEGNSFVSYNQNVDRLTIGNTIGLVKMINIEDPDKDPISIDIMENITSLCQHGHSVAAATISGVLELLEIRTPSSRQTVFRSPLPLRAAIFINDGTRLACGGDDTKLIIIDLTAENKAIEINIPDQLVDVSYNHTGELLAVSLSNGDVLVYSATNDEPRLVELLPKIGVPKIHTSMDEVDYNGENQDELVCTRTSWTTKGDYLLVPSISNSIKLYARANWLEPAGDFPLSNNKIVDYLLNGSALIVAYTNGEIVVYDFKTKRELKRTAVDLDGYYLIDIHVYRRNAFLGTSKGEIIELSNFIPTSNNAMSYLFDEAEESENEDEGEDVEEDEEGDAADILREEENIKSRKVMLHNEDSMLLDADDEDDEHVHQLGGAKRTLLDLEEEKGASDIGSDDALDNFQDAEELDALFGDNTYSHKKARFTSNGNGSHKPFTTTTASTSFSTYNEKEVVPYSPGGTPWHGDRRYLSMNSIGYVWITKYADLTSKSVTVSLFDRAVHKDYHLTDTDEYDLCSLNKLGILLGVSGYSTKHQANNGKIYFRFHRDNFDAWEKQIPLHSGEYVTNISLTHQQPDEDERRLNEETKIIVGTSFGYVRIYNLYGLCLHIMKLAPVVATMSSSKGIVFIINQLGNNIFGASILNTETNITFLQQNSVLPLKQSPTNSTVPLIKGMFFNENGDPCLVAGIDDTLLVMTGWRESNNARWVPLLNCHEAITEGGKNPNKKNWKCWPLGLYEENLLCLILKNNSQYPGFPLSLPIEINIQVPVNVKEDTRNDKKDDDGDEDGEEKENTTAGQLDLEESYIRALTMGKLVNDSYIEEAEGEGEETEKLMDAIQNYAVQFDGSLLKLFAGAVQNEQLKRAFSIARMIKSEKALTSALKICERMDQAKLGFRIGELRNALFDDDGL</sequence>
<dbReference type="GO" id="GO:0000278">
    <property type="term" value="P:mitotic cell cycle"/>
    <property type="evidence" value="ECO:0007669"/>
    <property type="project" value="TreeGrafter"/>
</dbReference>
<dbReference type="Proteomes" id="UP000790833">
    <property type="component" value="Unassembled WGS sequence"/>
</dbReference>
<feature type="region of interest" description="Disordered" evidence="5">
    <location>
        <begin position="325"/>
        <end position="346"/>
    </location>
</feature>
<gene>
    <name evidence="8" type="ORF">KQ657_000422</name>
</gene>
<keyword evidence="3" id="KW-0677">Repeat</keyword>
<feature type="compositionally biased region" description="Basic and acidic residues" evidence="5">
    <location>
        <begin position="778"/>
        <end position="788"/>
    </location>
</feature>
<comment type="subcellular location">
    <subcellularLocation>
        <location evidence="1">Nucleus</location>
    </subcellularLocation>
</comment>